<sequence length="260" mass="29589">MEKGIIVASFGTTFEEAEKLCIKSIEKRVKKEFNGYYTERAFTSQMVINKLKKRDGISVNNVTEALGKMKNEGISQIYIQSLHIIPGHEYNKLVNQAELFKKENQDIIVKIGVPLLYDDTDYERTVNSIEIPQIKPDEALVFMGHGTDHSSDTSYSLLEKYFRKEYSDNIFIGTMEGSITLGNIIPQLFRRKIKKIILMPFMLVTGDHVINDMAGDKGSSWKNTLIKGGFEVEVNMLGLGQNKKIQDIFISHLKTIIENN</sequence>
<evidence type="ECO:0000256" key="3">
    <source>
        <dbReference type="PIRSR" id="PIRSR033579-3"/>
    </source>
</evidence>
<keyword evidence="3" id="KW-0170">Cobalt</keyword>
<keyword evidence="5" id="KW-1185">Reference proteome</keyword>
<gene>
    <name evidence="4" type="ORF">EQM13_01830</name>
</gene>
<feature type="binding site" evidence="2">
    <location>
        <begin position="85"/>
        <end position="92"/>
    </location>
    <ligand>
        <name>substrate</name>
    </ligand>
</feature>
<feature type="binding site" evidence="2">
    <location>
        <begin position="203"/>
        <end position="204"/>
    </location>
    <ligand>
        <name>substrate</name>
    </ligand>
</feature>
<name>A0A410Q8Z1_9FIRM</name>
<dbReference type="CDD" id="cd03412">
    <property type="entry name" value="CbiK_N"/>
    <property type="match status" value="1"/>
</dbReference>
<evidence type="ECO:0000256" key="2">
    <source>
        <dbReference type="PIRSR" id="PIRSR033579-2"/>
    </source>
</evidence>
<dbReference type="EMBL" id="CP035282">
    <property type="protein sequence ID" value="QAT60398.1"/>
    <property type="molecule type" value="Genomic_DNA"/>
</dbReference>
<dbReference type="GO" id="GO:0019251">
    <property type="term" value="P:anaerobic cobalamin biosynthetic process"/>
    <property type="evidence" value="ECO:0007669"/>
    <property type="project" value="InterPro"/>
</dbReference>
<feature type="binding site" evidence="2">
    <location>
        <position position="208"/>
    </location>
    <ligand>
        <name>Co(2+)</name>
        <dbReference type="ChEBI" id="CHEBI:48828"/>
    </ligand>
</feature>
<dbReference type="RefSeq" id="WP_114218964.1">
    <property type="nucleotide sequence ID" value="NZ_CP035282.1"/>
</dbReference>
<dbReference type="AlphaFoldDB" id="A0A410Q8Z1"/>
<dbReference type="GO" id="GO:0046872">
    <property type="term" value="F:metal ion binding"/>
    <property type="evidence" value="ECO:0007669"/>
    <property type="project" value="UniProtKB-KW"/>
</dbReference>
<dbReference type="GO" id="GO:0016852">
    <property type="term" value="F:sirohydrochlorin cobaltochelatase activity"/>
    <property type="evidence" value="ECO:0007669"/>
    <property type="project" value="InterPro"/>
</dbReference>
<organism evidence="4 5">
    <name type="scientific">Acidilutibacter cellobiosedens</name>
    <dbReference type="NCBI Taxonomy" id="2507161"/>
    <lineage>
        <taxon>Bacteria</taxon>
        <taxon>Bacillati</taxon>
        <taxon>Bacillota</taxon>
        <taxon>Tissierellia</taxon>
        <taxon>Tissierellales</taxon>
        <taxon>Acidilutibacteraceae</taxon>
        <taxon>Acidilutibacter</taxon>
    </lineage>
</organism>
<feature type="active site" description="Proton acceptor" evidence="1">
    <location>
        <position position="145"/>
    </location>
</feature>
<proteinExistence type="predicted"/>
<feature type="binding site" evidence="2">
    <location>
        <position position="10"/>
    </location>
    <ligand>
        <name>Co(2+)</name>
        <dbReference type="ChEBI" id="CHEBI:48828"/>
    </ligand>
</feature>
<reference evidence="5" key="1">
    <citation type="submission" date="2019-01" db="EMBL/GenBank/DDBJ databases">
        <title>Draft genomes of a novel of Sporanaerobacter strains.</title>
        <authorList>
            <person name="Ma S."/>
        </authorList>
    </citation>
    <scope>NUCLEOTIDE SEQUENCE [LARGE SCALE GENOMIC DNA]</scope>
    <source>
        <strain evidence="5">NJN-17</strain>
    </source>
</reference>
<dbReference type="OrthoDB" id="9770331at2"/>
<dbReference type="Pfam" id="PF06180">
    <property type="entry name" value="CbiK"/>
    <property type="match status" value="1"/>
</dbReference>
<dbReference type="Gene3D" id="3.40.50.1400">
    <property type="match status" value="2"/>
</dbReference>
<dbReference type="InterPro" id="IPR010388">
    <property type="entry name" value="Anaerobic_Co-chelatase"/>
</dbReference>
<accession>A0A410Q8Z1</accession>
<evidence type="ECO:0000313" key="5">
    <source>
        <dbReference type="Proteomes" id="UP000287969"/>
    </source>
</evidence>
<evidence type="ECO:0000313" key="4">
    <source>
        <dbReference type="EMBL" id="QAT60398.1"/>
    </source>
</evidence>
<protein>
    <submittedName>
        <fullName evidence="4">Sirohydrochlorin cobaltochelatase</fullName>
    </submittedName>
</protein>
<dbReference type="SUPFAM" id="SSF53800">
    <property type="entry name" value="Chelatase"/>
    <property type="match status" value="1"/>
</dbReference>
<feature type="binding site" evidence="3">
    <location>
        <position position="145"/>
    </location>
    <ligand>
        <name>Co(2+)</name>
        <dbReference type="ChEBI" id="CHEBI:48828"/>
    </ligand>
</feature>
<dbReference type="CDD" id="cd03413">
    <property type="entry name" value="CbiK_C"/>
    <property type="match status" value="1"/>
</dbReference>
<evidence type="ECO:0000256" key="1">
    <source>
        <dbReference type="PIRSR" id="PIRSR033579-1"/>
    </source>
</evidence>
<keyword evidence="3" id="KW-0479">Metal-binding</keyword>
<dbReference type="PIRSF" id="PIRSF033579">
    <property type="entry name" value="Anaer_Co_chel"/>
    <property type="match status" value="1"/>
</dbReference>
<dbReference type="KEGG" id="spoa:EQM13_01830"/>
<feature type="binding site" evidence="3">
    <location>
        <position position="176"/>
    </location>
    <ligand>
        <name>Co(2+)</name>
        <dbReference type="ChEBI" id="CHEBI:48828"/>
    </ligand>
</feature>
<dbReference type="Proteomes" id="UP000287969">
    <property type="component" value="Chromosome"/>
</dbReference>